<name>A0A0A9B3D5_ARUDO</name>
<reference evidence="1" key="2">
    <citation type="journal article" date="2015" name="Data Brief">
        <title>Shoot transcriptome of the giant reed, Arundo donax.</title>
        <authorList>
            <person name="Barrero R.A."/>
            <person name="Guerrero F.D."/>
            <person name="Moolhuijzen P."/>
            <person name="Goolsby J.A."/>
            <person name="Tidwell J."/>
            <person name="Bellgard S.E."/>
            <person name="Bellgard M.I."/>
        </authorList>
    </citation>
    <scope>NUCLEOTIDE SEQUENCE</scope>
    <source>
        <tissue evidence="1">Shoot tissue taken approximately 20 cm above the soil surface</tissue>
    </source>
</reference>
<organism evidence="1">
    <name type="scientific">Arundo donax</name>
    <name type="common">Giant reed</name>
    <name type="synonym">Donax arundinaceus</name>
    <dbReference type="NCBI Taxonomy" id="35708"/>
    <lineage>
        <taxon>Eukaryota</taxon>
        <taxon>Viridiplantae</taxon>
        <taxon>Streptophyta</taxon>
        <taxon>Embryophyta</taxon>
        <taxon>Tracheophyta</taxon>
        <taxon>Spermatophyta</taxon>
        <taxon>Magnoliopsida</taxon>
        <taxon>Liliopsida</taxon>
        <taxon>Poales</taxon>
        <taxon>Poaceae</taxon>
        <taxon>PACMAD clade</taxon>
        <taxon>Arundinoideae</taxon>
        <taxon>Arundineae</taxon>
        <taxon>Arundo</taxon>
    </lineage>
</organism>
<accession>A0A0A9B3D5</accession>
<protein>
    <submittedName>
        <fullName evidence="1">Uncharacterized protein</fullName>
    </submittedName>
</protein>
<sequence>MRGTTCSWFPRAAGCCSLFFFIVSSF</sequence>
<reference evidence="1" key="1">
    <citation type="submission" date="2014-09" db="EMBL/GenBank/DDBJ databases">
        <authorList>
            <person name="Magalhaes I.L.F."/>
            <person name="Oliveira U."/>
            <person name="Santos F.R."/>
            <person name="Vidigal T.H.D.A."/>
            <person name="Brescovit A.D."/>
            <person name="Santos A.J."/>
        </authorList>
    </citation>
    <scope>NUCLEOTIDE SEQUENCE</scope>
    <source>
        <tissue evidence="1">Shoot tissue taken approximately 20 cm above the soil surface</tissue>
    </source>
</reference>
<dbReference type="EMBL" id="GBRH01241277">
    <property type="protein sequence ID" value="JAD56618.1"/>
    <property type="molecule type" value="Transcribed_RNA"/>
</dbReference>
<dbReference type="AlphaFoldDB" id="A0A0A9B3D5"/>
<proteinExistence type="predicted"/>
<evidence type="ECO:0000313" key="1">
    <source>
        <dbReference type="EMBL" id="JAD56618.1"/>
    </source>
</evidence>